<keyword evidence="1" id="KW-0479">Metal-binding</keyword>
<keyword evidence="1" id="KW-0862">Zinc</keyword>
<dbReference type="Proteomes" id="UP001472677">
    <property type="component" value="Unassembled WGS sequence"/>
</dbReference>
<evidence type="ECO:0000313" key="5">
    <source>
        <dbReference type="Proteomes" id="UP001472677"/>
    </source>
</evidence>
<feature type="transmembrane region" description="Helical" evidence="2">
    <location>
        <begin position="6"/>
        <end position="28"/>
    </location>
</feature>
<keyword evidence="1" id="KW-0863">Zinc-finger</keyword>
<dbReference type="SUPFAM" id="SSF57850">
    <property type="entry name" value="RING/U-box"/>
    <property type="match status" value="1"/>
</dbReference>
<proteinExistence type="predicted"/>
<evidence type="ECO:0000256" key="1">
    <source>
        <dbReference type="PROSITE-ProRule" id="PRU00175"/>
    </source>
</evidence>
<dbReference type="EMBL" id="JBBPBM010002858">
    <property type="protein sequence ID" value="KAK8474272.1"/>
    <property type="molecule type" value="Genomic_DNA"/>
</dbReference>
<comment type="caution">
    <text evidence="4">The sequence shown here is derived from an EMBL/GenBank/DDBJ whole genome shotgun (WGS) entry which is preliminary data.</text>
</comment>
<keyword evidence="2" id="KW-0812">Transmembrane</keyword>
<dbReference type="InterPro" id="IPR013083">
    <property type="entry name" value="Znf_RING/FYVE/PHD"/>
</dbReference>
<dbReference type="PANTHER" id="PTHR45676:SF178">
    <property type="entry name" value="RING-TYPE E3 UBIQUITIN TRANSFERASE"/>
    <property type="match status" value="1"/>
</dbReference>
<evidence type="ECO:0000313" key="4">
    <source>
        <dbReference type="EMBL" id="KAK8474272.1"/>
    </source>
</evidence>
<keyword evidence="2" id="KW-1133">Transmembrane helix</keyword>
<keyword evidence="5" id="KW-1185">Reference proteome</keyword>
<dbReference type="PROSITE" id="PS50089">
    <property type="entry name" value="ZF_RING_2"/>
    <property type="match status" value="1"/>
</dbReference>
<keyword evidence="2" id="KW-0472">Membrane</keyword>
<reference evidence="4 5" key="1">
    <citation type="journal article" date="2024" name="G3 (Bethesda)">
        <title>Genome assembly of Hibiscus sabdariffa L. provides insights into metabolisms of medicinal natural products.</title>
        <authorList>
            <person name="Kim T."/>
        </authorList>
    </citation>
    <scope>NUCLEOTIDE SEQUENCE [LARGE SCALE GENOMIC DNA]</scope>
    <source>
        <strain evidence="4">TK-2024</strain>
        <tissue evidence="4">Old leaves</tissue>
    </source>
</reference>
<accession>A0ABR1Z616</accession>
<feature type="domain" description="RING-type" evidence="3">
    <location>
        <begin position="92"/>
        <end position="134"/>
    </location>
</feature>
<dbReference type="Pfam" id="PF13639">
    <property type="entry name" value="zf-RING_2"/>
    <property type="match status" value="1"/>
</dbReference>
<evidence type="ECO:0000259" key="3">
    <source>
        <dbReference type="PROSITE" id="PS50089"/>
    </source>
</evidence>
<dbReference type="PANTHER" id="PTHR45676">
    <property type="entry name" value="RING-H2 FINGER PROTEIN ATL51-RELATED"/>
    <property type="match status" value="1"/>
</dbReference>
<dbReference type="Gene3D" id="3.30.40.10">
    <property type="entry name" value="Zinc/RING finger domain, C3HC4 (zinc finger)"/>
    <property type="match status" value="1"/>
</dbReference>
<protein>
    <recommendedName>
        <fullName evidence="3">RING-type domain-containing protein</fullName>
    </recommendedName>
</protein>
<dbReference type="SMART" id="SM00184">
    <property type="entry name" value="RING"/>
    <property type="match status" value="1"/>
</dbReference>
<organism evidence="4 5">
    <name type="scientific">Hibiscus sabdariffa</name>
    <name type="common">roselle</name>
    <dbReference type="NCBI Taxonomy" id="183260"/>
    <lineage>
        <taxon>Eukaryota</taxon>
        <taxon>Viridiplantae</taxon>
        <taxon>Streptophyta</taxon>
        <taxon>Embryophyta</taxon>
        <taxon>Tracheophyta</taxon>
        <taxon>Spermatophyta</taxon>
        <taxon>Magnoliopsida</taxon>
        <taxon>eudicotyledons</taxon>
        <taxon>Gunneridae</taxon>
        <taxon>Pentapetalae</taxon>
        <taxon>rosids</taxon>
        <taxon>malvids</taxon>
        <taxon>Malvales</taxon>
        <taxon>Malvaceae</taxon>
        <taxon>Malvoideae</taxon>
        <taxon>Hibiscus</taxon>
    </lineage>
</organism>
<name>A0ABR1Z616_9ROSI</name>
<gene>
    <name evidence="4" type="ORF">V6N12_041640</name>
</gene>
<dbReference type="InterPro" id="IPR001841">
    <property type="entry name" value="Znf_RING"/>
</dbReference>
<sequence>MKPALIFWVVVASYFGGFAIVLVIGVLVKCCLFFQANDSTNNGDLENQLSSDQVVDQQSQNQCDKTSRRTTKGVDFQQKNGGEIILRCTAYCLICLKQFKGGDSCSVLPNCKHLCHQFCIDQWLAKNRHCPLCRDSVDNLTTRTITDMEVAPTV</sequence>
<evidence type="ECO:0000256" key="2">
    <source>
        <dbReference type="SAM" id="Phobius"/>
    </source>
</evidence>